<accession>A0A517PFP1</accession>
<dbReference type="RefSeq" id="WP_145361129.1">
    <property type="nucleotide sequence ID" value="NZ_CP036265.1"/>
</dbReference>
<dbReference type="AlphaFoldDB" id="A0A517PFP1"/>
<reference evidence="1 2" key="1">
    <citation type="submission" date="2019-02" db="EMBL/GenBank/DDBJ databases">
        <title>Deep-cultivation of Planctomycetes and their phenomic and genomic characterization uncovers novel biology.</title>
        <authorList>
            <person name="Wiegand S."/>
            <person name="Jogler M."/>
            <person name="Boedeker C."/>
            <person name="Pinto D."/>
            <person name="Vollmers J."/>
            <person name="Rivas-Marin E."/>
            <person name="Kohn T."/>
            <person name="Peeters S.H."/>
            <person name="Heuer A."/>
            <person name="Rast P."/>
            <person name="Oberbeckmann S."/>
            <person name="Bunk B."/>
            <person name="Jeske O."/>
            <person name="Meyerdierks A."/>
            <person name="Storesund J.E."/>
            <person name="Kallscheuer N."/>
            <person name="Luecker S."/>
            <person name="Lage O.M."/>
            <person name="Pohl T."/>
            <person name="Merkel B.J."/>
            <person name="Hornburger P."/>
            <person name="Mueller R.-W."/>
            <person name="Bruemmer F."/>
            <person name="Labrenz M."/>
            <person name="Spormann A.M."/>
            <person name="Op den Camp H."/>
            <person name="Overmann J."/>
            <person name="Amann R."/>
            <person name="Jetten M.S.M."/>
            <person name="Mascher T."/>
            <person name="Medema M.H."/>
            <person name="Devos D.P."/>
            <person name="Kaster A.-K."/>
            <person name="Ovreas L."/>
            <person name="Rohde M."/>
            <person name="Galperin M.Y."/>
            <person name="Jogler C."/>
        </authorList>
    </citation>
    <scope>NUCLEOTIDE SEQUENCE [LARGE SCALE GENOMIC DNA]</scope>
    <source>
        <strain evidence="1 2">CA12</strain>
    </source>
</reference>
<protein>
    <submittedName>
        <fullName evidence="1">Uncharacterized protein</fullName>
    </submittedName>
</protein>
<proteinExistence type="predicted"/>
<gene>
    <name evidence="1" type="ORF">CA12_43050</name>
</gene>
<dbReference type="Proteomes" id="UP000318741">
    <property type="component" value="Chromosome"/>
</dbReference>
<evidence type="ECO:0000313" key="1">
    <source>
        <dbReference type="EMBL" id="QDT18164.1"/>
    </source>
</evidence>
<dbReference type="KEGG" id="acaf:CA12_43050"/>
<dbReference type="EMBL" id="CP036265">
    <property type="protein sequence ID" value="QDT18164.1"/>
    <property type="molecule type" value="Genomic_DNA"/>
</dbReference>
<name>A0A517PFP1_9PLAN</name>
<keyword evidence="2" id="KW-1185">Reference proteome</keyword>
<evidence type="ECO:0000313" key="2">
    <source>
        <dbReference type="Proteomes" id="UP000318741"/>
    </source>
</evidence>
<organism evidence="1 2">
    <name type="scientific">Alienimonas californiensis</name>
    <dbReference type="NCBI Taxonomy" id="2527989"/>
    <lineage>
        <taxon>Bacteria</taxon>
        <taxon>Pseudomonadati</taxon>
        <taxon>Planctomycetota</taxon>
        <taxon>Planctomycetia</taxon>
        <taxon>Planctomycetales</taxon>
        <taxon>Planctomycetaceae</taxon>
        <taxon>Alienimonas</taxon>
    </lineage>
</organism>
<sequence length="134" mass="14680">MLHQPAGPVPVPVVALRLGQCECRNDLECRFLERLDDRANCGGSYADSWSHTTDHALIAISLVRDNCVYRDLRADFLGDRLLVGYDETHQFGTPLDAARPGVTEVVLPTPEAMAEAAADWFERELAADAAARAT</sequence>